<dbReference type="GO" id="GO:0003954">
    <property type="term" value="F:NADH dehydrogenase activity"/>
    <property type="evidence" value="ECO:0007669"/>
    <property type="project" value="TreeGrafter"/>
</dbReference>
<evidence type="ECO:0000259" key="6">
    <source>
        <dbReference type="PROSITE" id="PS51379"/>
    </source>
</evidence>
<evidence type="ECO:0000256" key="2">
    <source>
        <dbReference type="ARBA" id="ARBA00022723"/>
    </source>
</evidence>
<dbReference type="Pfam" id="PF12838">
    <property type="entry name" value="Fer4_7"/>
    <property type="match status" value="1"/>
</dbReference>
<proteinExistence type="predicted"/>
<feature type="domain" description="4Fe-4S ferredoxin-type" evidence="6">
    <location>
        <begin position="34"/>
        <end position="64"/>
    </location>
</feature>
<keyword evidence="3" id="KW-0677">Repeat</keyword>
<evidence type="ECO:0000256" key="5">
    <source>
        <dbReference type="ARBA" id="ARBA00023014"/>
    </source>
</evidence>
<evidence type="ECO:0000256" key="3">
    <source>
        <dbReference type="ARBA" id="ARBA00022737"/>
    </source>
</evidence>
<organism evidence="7 8">
    <name type="scientific">Clostridium thermosuccinogenes</name>
    <dbReference type="NCBI Taxonomy" id="84032"/>
    <lineage>
        <taxon>Bacteria</taxon>
        <taxon>Bacillati</taxon>
        <taxon>Bacillota</taxon>
        <taxon>Clostridia</taxon>
        <taxon>Eubacteriales</taxon>
        <taxon>Clostridiaceae</taxon>
        <taxon>Clostridium</taxon>
    </lineage>
</organism>
<accession>A0A2K2FEB7</accession>
<gene>
    <name evidence="7" type="ORF">CDQ84_13875</name>
</gene>
<dbReference type="PANTHER" id="PTHR10849">
    <property type="entry name" value="NADH DEHYDROGENASE UBIQUINONE IRON-SULFUR PROTEIN 8, MITOCHONDRIAL"/>
    <property type="match status" value="1"/>
</dbReference>
<dbReference type="PROSITE" id="PS51379">
    <property type="entry name" value="4FE4S_FER_2"/>
    <property type="match status" value="2"/>
</dbReference>
<dbReference type="Proteomes" id="UP000236151">
    <property type="component" value="Unassembled WGS sequence"/>
</dbReference>
<name>A0A2K2FEB7_9CLOT</name>
<dbReference type="EMBL" id="NIOJ01000040">
    <property type="protein sequence ID" value="PNT97129.1"/>
    <property type="molecule type" value="Genomic_DNA"/>
</dbReference>
<dbReference type="PANTHER" id="PTHR10849:SF35">
    <property type="entry name" value="FORMATE HYDROGENLYASE SUBUNIT 6-RELATED"/>
    <property type="match status" value="1"/>
</dbReference>
<dbReference type="InterPro" id="IPR017900">
    <property type="entry name" value="4Fe4S_Fe_S_CS"/>
</dbReference>
<dbReference type="InterPro" id="IPR017896">
    <property type="entry name" value="4Fe4S_Fe-S-bd"/>
</dbReference>
<dbReference type="GO" id="GO:0016020">
    <property type="term" value="C:membrane"/>
    <property type="evidence" value="ECO:0007669"/>
    <property type="project" value="InterPro"/>
</dbReference>
<dbReference type="SUPFAM" id="SSF46548">
    <property type="entry name" value="alpha-helical ferredoxin"/>
    <property type="match status" value="1"/>
</dbReference>
<dbReference type="GO" id="GO:0051539">
    <property type="term" value="F:4 iron, 4 sulfur cluster binding"/>
    <property type="evidence" value="ECO:0007669"/>
    <property type="project" value="UniProtKB-KW"/>
</dbReference>
<comment type="caution">
    <text evidence="7">The sequence shown here is derived from an EMBL/GenBank/DDBJ whole genome shotgun (WGS) entry which is preliminary data.</text>
</comment>
<evidence type="ECO:0000256" key="4">
    <source>
        <dbReference type="ARBA" id="ARBA00023004"/>
    </source>
</evidence>
<dbReference type="GO" id="GO:0046872">
    <property type="term" value="F:metal ion binding"/>
    <property type="evidence" value="ECO:0007669"/>
    <property type="project" value="UniProtKB-KW"/>
</dbReference>
<dbReference type="OrthoDB" id="9803192at2"/>
<keyword evidence="5" id="KW-0411">Iron-sulfur</keyword>
<keyword evidence="8" id="KW-1185">Reference proteome</keyword>
<keyword evidence="1" id="KW-0004">4Fe-4S</keyword>
<dbReference type="GO" id="GO:0016829">
    <property type="term" value="F:lyase activity"/>
    <property type="evidence" value="ECO:0007669"/>
    <property type="project" value="UniProtKB-KW"/>
</dbReference>
<reference evidence="8" key="1">
    <citation type="submission" date="2017-06" db="EMBL/GenBank/DDBJ databases">
        <title>Investigating the central metabolism of Clostridium thermosuccinogenes.</title>
        <authorList>
            <person name="Koendjbiharie J.G."/>
            <person name="Van Kranenburg R."/>
            <person name="Vriesendorp B."/>
        </authorList>
    </citation>
    <scope>NUCLEOTIDE SEQUENCE [LARGE SCALE GENOMIC DNA]</scope>
    <source>
        <strain evidence="8">DSM 5806</strain>
    </source>
</reference>
<dbReference type="InterPro" id="IPR010226">
    <property type="entry name" value="NADH_quinone_OxRdtase_chainI"/>
</dbReference>
<evidence type="ECO:0000313" key="7">
    <source>
        <dbReference type="EMBL" id="PNT97129.1"/>
    </source>
</evidence>
<evidence type="ECO:0000313" key="8">
    <source>
        <dbReference type="Proteomes" id="UP000236151"/>
    </source>
</evidence>
<dbReference type="AlphaFoldDB" id="A0A2K2FEB7"/>
<keyword evidence="2" id="KW-0479">Metal-binding</keyword>
<dbReference type="Gene3D" id="3.30.70.3270">
    <property type="match status" value="1"/>
</dbReference>
<keyword evidence="7" id="KW-0456">Lyase</keyword>
<dbReference type="GO" id="GO:0009060">
    <property type="term" value="P:aerobic respiration"/>
    <property type="evidence" value="ECO:0007669"/>
    <property type="project" value="TreeGrafter"/>
</dbReference>
<sequence>MFDMIRNVLKNMVSKPATRNYPLYKRPSFKDTRGRVGGNDMEKCIFCGICSRKCPSQAIKVNKTEKTWEIDPFKCVICGECASVCPKKSIYMDEQYTPAAYRKEKSILVQTPKPAVSDDRVIA</sequence>
<dbReference type="PROSITE" id="PS00198">
    <property type="entry name" value="4FE4S_FER_1"/>
    <property type="match status" value="2"/>
</dbReference>
<evidence type="ECO:0000256" key="1">
    <source>
        <dbReference type="ARBA" id="ARBA00022485"/>
    </source>
</evidence>
<feature type="domain" description="4Fe-4S ferredoxin-type" evidence="6">
    <location>
        <begin position="66"/>
        <end position="95"/>
    </location>
</feature>
<protein>
    <submittedName>
        <fullName evidence="7">Formate hydrogenlyase</fullName>
    </submittedName>
</protein>
<keyword evidence="4" id="KW-0408">Iron</keyword>
<dbReference type="RefSeq" id="WP_103082336.1">
    <property type="nucleotide sequence ID" value="NZ_CP021850.1"/>
</dbReference>
<dbReference type="KEGG" id="cthd:CDO33_18800"/>